<dbReference type="EMBL" id="AAGZVJ010000003">
    <property type="protein sequence ID" value="EBT7664558.1"/>
    <property type="molecule type" value="Genomic_DNA"/>
</dbReference>
<evidence type="ECO:0000313" key="2">
    <source>
        <dbReference type="EMBL" id="EBT3544468.1"/>
    </source>
</evidence>
<protein>
    <recommendedName>
        <fullName evidence="1">MAE-28990/MAE-18760-like HEPN domain-containing protein</fullName>
    </recommendedName>
</protein>
<evidence type="ECO:0000313" key="3">
    <source>
        <dbReference type="EMBL" id="EBT7664558.1"/>
    </source>
</evidence>
<feature type="domain" description="MAE-28990/MAE-18760-like HEPN" evidence="1">
    <location>
        <begin position="6"/>
        <end position="238"/>
    </location>
</feature>
<dbReference type="EMBL" id="AAGYLR010000036">
    <property type="protein sequence ID" value="EBT3544468.1"/>
    <property type="molecule type" value="Genomic_DNA"/>
</dbReference>
<dbReference type="AlphaFoldDB" id="A0A5V1WV79"/>
<evidence type="ECO:0000259" key="1">
    <source>
        <dbReference type="Pfam" id="PF18737"/>
    </source>
</evidence>
<sequence length="242" mass="27712">MEIVRTTFSDRVDEINTYYSFLVFMESGLSSGSTNLQLNNSVHVITPMLQKTIYANVYMHLYNLVESTITLLIKAVERQIQNDVRENGIGILKDEIRQLWVRYMAGTHDILVPESRLEKAINLCNYFIDNIPFELTIPKGGGGNWDNENIRLLAQRMGFTLNIPRAINTAVKRPIKDNRGVIQLITYTRNKLAHGEISFSECGDDLTLTSINQLIEITRNYLEAVINGFDDYLNRTLYRTVA</sequence>
<organism evidence="2">
    <name type="scientific">Salmonella enterica</name>
    <name type="common">Salmonella choleraesuis</name>
    <dbReference type="NCBI Taxonomy" id="28901"/>
    <lineage>
        <taxon>Bacteria</taxon>
        <taxon>Pseudomonadati</taxon>
        <taxon>Pseudomonadota</taxon>
        <taxon>Gammaproteobacteria</taxon>
        <taxon>Enterobacterales</taxon>
        <taxon>Enterobacteriaceae</taxon>
        <taxon>Salmonella</taxon>
    </lineage>
</organism>
<gene>
    <name evidence="2" type="ORF">CJA21_16220</name>
    <name evidence="3" type="ORF">CP623_04950</name>
    <name evidence="4" type="ORF">F9F06_05600</name>
</gene>
<dbReference type="RefSeq" id="WP_000407089.1">
    <property type="nucleotide sequence ID" value="NZ_BAABTS010000006.1"/>
</dbReference>
<proteinExistence type="predicted"/>
<reference evidence="4" key="2">
    <citation type="submission" date="2019-10" db="EMBL/GenBank/DDBJ databases">
        <authorList>
            <consortium name="PulseNet: The National Subtyping Network for Foodborne Disease Surveillance"/>
            <person name="Tarr C.L."/>
            <person name="Trees E."/>
            <person name="Katz L.S."/>
            <person name="Carleton-Romer H.A."/>
            <person name="Stroika S."/>
            <person name="Kucerova Z."/>
            <person name="Roache K.F."/>
            <person name="Sabol A.L."/>
            <person name="Besser J."/>
            <person name="Gerner-Smidt P."/>
        </authorList>
    </citation>
    <scope>NUCLEOTIDE SEQUENCE</scope>
    <source>
        <strain evidence="4">PNUSAS105253</strain>
    </source>
</reference>
<dbReference type="EMBL" id="AALMTD010000003">
    <property type="protein sequence ID" value="EDB2210391.1"/>
    <property type="molecule type" value="Genomic_DNA"/>
</dbReference>
<dbReference type="Pfam" id="PF18737">
    <property type="entry name" value="HEPN_MAE_28990"/>
    <property type="match status" value="1"/>
</dbReference>
<comment type="caution">
    <text evidence="2">The sequence shown here is derived from an EMBL/GenBank/DDBJ whole genome shotgun (WGS) entry which is preliminary data.</text>
</comment>
<name>A0A5V1WV79_SALER</name>
<reference evidence="2" key="1">
    <citation type="submission" date="2018-07" db="EMBL/GenBank/DDBJ databases">
        <authorList>
            <consortium name="GenomeTrakr network: Whole genome sequencing for foodborne pathogen traceback"/>
        </authorList>
    </citation>
    <scope>NUCLEOTIDE SEQUENCE</scope>
    <source>
        <strain evidence="2">CFSAN067305</strain>
        <strain evidence="3">CFSAN069204</strain>
    </source>
</reference>
<evidence type="ECO:0000313" key="4">
    <source>
        <dbReference type="EMBL" id="EDB2210391.1"/>
    </source>
</evidence>
<dbReference type="InterPro" id="IPR040788">
    <property type="entry name" value="HEPN_MAE_28990"/>
</dbReference>
<accession>A0A5V1WV79</accession>